<keyword evidence="4" id="KW-1185">Reference proteome</keyword>
<dbReference type="AlphaFoldDB" id="A0A5P2V088"/>
<dbReference type="Gene3D" id="3.90.79.10">
    <property type="entry name" value="Nucleoside Triphosphate Pyrophosphohydrolase"/>
    <property type="match status" value="1"/>
</dbReference>
<evidence type="ECO:0000313" key="3">
    <source>
        <dbReference type="EMBL" id="QEU82457.1"/>
    </source>
</evidence>
<evidence type="ECO:0000256" key="1">
    <source>
        <dbReference type="SAM" id="MobiDB-lite"/>
    </source>
</evidence>
<accession>A0A5P2V088</accession>
<evidence type="ECO:0000313" key="2">
    <source>
        <dbReference type="EMBL" id="GGZ71160.1"/>
    </source>
</evidence>
<dbReference type="SUPFAM" id="SSF55811">
    <property type="entry name" value="Nudix"/>
    <property type="match status" value="1"/>
</dbReference>
<keyword evidence="3" id="KW-0378">Hydrolase</keyword>
<organism evidence="3 4">
    <name type="scientific">Streptomyces subrutilus</name>
    <dbReference type="NCBI Taxonomy" id="36818"/>
    <lineage>
        <taxon>Bacteria</taxon>
        <taxon>Bacillati</taxon>
        <taxon>Actinomycetota</taxon>
        <taxon>Actinomycetes</taxon>
        <taxon>Kitasatosporales</taxon>
        <taxon>Streptomycetaceae</taxon>
        <taxon>Streptomyces</taxon>
    </lineage>
</organism>
<dbReference type="KEGG" id="ssub:CP968_33115"/>
<dbReference type="Proteomes" id="UP000326831">
    <property type="component" value="Chromosome"/>
</dbReference>
<dbReference type="EMBL" id="BMVX01000011">
    <property type="protein sequence ID" value="GGZ71160.1"/>
    <property type="molecule type" value="Genomic_DNA"/>
</dbReference>
<reference evidence="3 4" key="2">
    <citation type="submission" date="2017-09" db="EMBL/GenBank/DDBJ databases">
        <authorList>
            <person name="Lee N."/>
            <person name="Cho B.-K."/>
        </authorList>
    </citation>
    <scope>NUCLEOTIDE SEQUENCE [LARGE SCALE GENOMIC DNA]</scope>
    <source>
        <strain evidence="3 4">ATCC 27467</strain>
    </source>
</reference>
<sequence length="246" mass="25877">MTRTPPPGGIDLFDVERLHLAEAEEPPLPPSDAMARDLVWDGAVLANPALFDGPVVACAGLERTGPRILRLSWVRVTYRHYGLRRVPGATALASLFVNVVQPTDDGRVTVARMSPSTATPGRRQLPGGCVEPPPDGAGLDVCGLAGQAARELIEEVGVHAAPATLRLWAVTRGKHGSVGLTHVAPALPETALRAAFASAADAERDQGREPEPDGIAFVHSPRELAGRAGPHVDYPEPVVRRHAAGG</sequence>
<evidence type="ECO:0000313" key="4">
    <source>
        <dbReference type="Proteomes" id="UP000326831"/>
    </source>
</evidence>
<reference evidence="2" key="1">
    <citation type="journal article" date="2014" name="Int. J. Syst. Evol. Microbiol.">
        <title>Complete genome sequence of Corynebacterium casei LMG S-19264T (=DSM 44701T), isolated from a smear-ripened cheese.</title>
        <authorList>
            <consortium name="US DOE Joint Genome Institute (JGI-PGF)"/>
            <person name="Walter F."/>
            <person name="Albersmeier A."/>
            <person name="Kalinowski J."/>
            <person name="Ruckert C."/>
        </authorList>
    </citation>
    <scope>NUCLEOTIDE SEQUENCE</scope>
    <source>
        <strain evidence="2">JCM 4834</strain>
    </source>
</reference>
<feature type="region of interest" description="Disordered" evidence="1">
    <location>
        <begin position="225"/>
        <end position="246"/>
    </location>
</feature>
<dbReference type="InterPro" id="IPR015797">
    <property type="entry name" value="NUDIX_hydrolase-like_dom_sf"/>
</dbReference>
<dbReference type="OrthoDB" id="4556257at2"/>
<protein>
    <submittedName>
        <fullName evidence="3">NUDIX hydrolase</fullName>
    </submittedName>
</protein>
<dbReference type="Proteomes" id="UP000634660">
    <property type="component" value="Unassembled WGS sequence"/>
</dbReference>
<dbReference type="RefSeq" id="WP_150521460.1">
    <property type="nucleotide sequence ID" value="NZ_BMVX01000011.1"/>
</dbReference>
<gene>
    <name evidence="3" type="ORF">CP968_33115</name>
    <name evidence="2" type="ORF">GCM10010371_33970</name>
</gene>
<reference evidence="2" key="3">
    <citation type="submission" date="2020-09" db="EMBL/GenBank/DDBJ databases">
        <authorList>
            <person name="Sun Q."/>
            <person name="Ohkuma M."/>
        </authorList>
    </citation>
    <scope>NUCLEOTIDE SEQUENCE</scope>
    <source>
        <strain evidence="2">JCM 4834</strain>
    </source>
</reference>
<dbReference type="EMBL" id="CP023701">
    <property type="protein sequence ID" value="QEU82457.1"/>
    <property type="molecule type" value="Genomic_DNA"/>
</dbReference>
<proteinExistence type="predicted"/>
<name>A0A5P2V088_9ACTN</name>
<dbReference type="GO" id="GO:0016787">
    <property type="term" value="F:hydrolase activity"/>
    <property type="evidence" value="ECO:0007669"/>
    <property type="project" value="UniProtKB-KW"/>
</dbReference>